<protein>
    <submittedName>
        <fullName evidence="2">Uncharacterized protein</fullName>
    </submittedName>
</protein>
<dbReference type="AlphaFoldDB" id="A0A953J851"/>
<dbReference type="EMBL" id="JAIOIV010000016">
    <property type="protein sequence ID" value="MBZ0154934.1"/>
    <property type="molecule type" value="Genomic_DNA"/>
</dbReference>
<comment type="caution">
    <text evidence="2">The sequence shown here is derived from an EMBL/GenBank/DDBJ whole genome shotgun (WGS) entry which is preliminary data.</text>
</comment>
<feature type="transmembrane region" description="Helical" evidence="1">
    <location>
        <begin position="310"/>
        <end position="331"/>
    </location>
</feature>
<reference evidence="2" key="1">
    <citation type="journal article" date="2021" name="bioRxiv">
        <title>Unraveling nitrogen, sulfur and carbon metabolic pathways and microbial community transcriptional responses to substrate deprivation and toxicity stresses in a bioreactor mimicking anoxic brackish coastal sediment conditions.</title>
        <authorList>
            <person name="Martins P.D."/>
            <person name="Echeveste M.J."/>
            <person name="Arshad A."/>
            <person name="Kurth J."/>
            <person name="Ouboter H."/>
            <person name="Jetten M.S.M."/>
            <person name="Welte C.U."/>
        </authorList>
    </citation>
    <scope>NUCLEOTIDE SEQUENCE</scope>
    <source>
        <strain evidence="2">MAG_39</strain>
    </source>
</reference>
<evidence type="ECO:0000313" key="3">
    <source>
        <dbReference type="Proteomes" id="UP000705867"/>
    </source>
</evidence>
<dbReference type="Proteomes" id="UP000705867">
    <property type="component" value="Unassembled WGS sequence"/>
</dbReference>
<sequence>QPPYATDLSEPSGVIKYSWARVAGNESAVYLNIPGNQLSKKIELPRDPSPLVLGKYDSTNSVGQIALMRIRQVGGNIQAEIRQLSPRDFGHFFTPHLYNFALLDWNPSGDPSCVYSDKYLRSDDPPAVNTEEIRKRLTDYDMGRTSIAPTFLLGMEEAKVNRSNLYWHQRINTDPCWQKRGLRDFESPSDGNFHNLSYTGFLNLVALAQHIHKASVSVTAYPEYRPETTTSTSKSFFKKKVTTTVSYYLKPVWTVGTPSRSGTYADYLFNPTWDTNGSYSFVNVTGNHTFPVDETLIYQWTKTESGWTGLFVFVACVVVGVLTGMAGAVFLNTAFDLTLSLTYAGLAGGAAGAVGGLIASGGNPTTSTTAHFTPFSNSSYELSDADTLEGDQAEIASRTFSNWLSPEIMSTPGGVQVFASQIDFRKALACGGASKATDACATPAITEVGMNDPRFNQVYREMFHFPHKELQKHTYPYAAD</sequence>
<proteinExistence type="predicted"/>
<feature type="transmembrane region" description="Helical" evidence="1">
    <location>
        <begin position="337"/>
        <end position="359"/>
    </location>
</feature>
<keyword evidence="1" id="KW-0472">Membrane</keyword>
<keyword evidence="1" id="KW-0812">Transmembrane</keyword>
<feature type="non-terminal residue" evidence="2">
    <location>
        <position position="1"/>
    </location>
</feature>
<gene>
    <name evidence="2" type="ORF">K8I29_01815</name>
</gene>
<reference evidence="2" key="2">
    <citation type="submission" date="2021-08" db="EMBL/GenBank/DDBJ databases">
        <authorList>
            <person name="Dalcin Martins P."/>
        </authorList>
    </citation>
    <scope>NUCLEOTIDE SEQUENCE</scope>
    <source>
        <strain evidence="2">MAG_39</strain>
    </source>
</reference>
<organism evidence="2 3">
    <name type="scientific">Candidatus Nitrobium versatile</name>
    <dbReference type="NCBI Taxonomy" id="2884831"/>
    <lineage>
        <taxon>Bacteria</taxon>
        <taxon>Pseudomonadati</taxon>
        <taxon>Nitrospirota</taxon>
        <taxon>Nitrospiria</taxon>
        <taxon>Nitrospirales</taxon>
        <taxon>Nitrospiraceae</taxon>
        <taxon>Candidatus Nitrobium</taxon>
    </lineage>
</organism>
<name>A0A953J851_9BACT</name>
<keyword evidence="1" id="KW-1133">Transmembrane helix</keyword>
<evidence type="ECO:0000313" key="2">
    <source>
        <dbReference type="EMBL" id="MBZ0154934.1"/>
    </source>
</evidence>
<accession>A0A953J851</accession>
<evidence type="ECO:0000256" key="1">
    <source>
        <dbReference type="SAM" id="Phobius"/>
    </source>
</evidence>